<dbReference type="PROSITE" id="PS50833">
    <property type="entry name" value="BRIX"/>
    <property type="match status" value="1"/>
</dbReference>
<reference evidence="9 10" key="1">
    <citation type="submission" date="2023-08" db="EMBL/GenBank/DDBJ databases">
        <title>A Necator americanus chromosomal reference genome.</title>
        <authorList>
            <person name="Ilik V."/>
            <person name="Petrzelkova K.J."/>
            <person name="Pardy F."/>
            <person name="Fuh T."/>
            <person name="Niatou-Singa F.S."/>
            <person name="Gouil Q."/>
            <person name="Baker L."/>
            <person name="Ritchie M.E."/>
            <person name="Jex A.R."/>
            <person name="Gazzola D."/>
            <person name="Li H."/>
            <person name="Toshio Fujiwara R."/>
            <person name="Zhan B."/>
            <person name="Aroian R.V."/>
            <person name="Pafco B."/>
            <person name="Schwarz E.M."/>
        </authorList>
    </citation>
    <scope>NUCLEOTIDE SEQUENCE [LARGE SCALE GENOMIC DNA]</scope>
    <source>
        <strain evidence="9 10">Aroian</strain>
        <tissue evidence="9">Whole animal</tissue>
    </source>
</reference>
<feature type="domain" description="Brix" evidence="8">
    <location>
        <begin position="48"/>
        <end position="251"/>
    </location>
</feature>
<dbReference type="PANTHER" id="PTHR12728:SF0">
    <property type="entry name" value="RIBOSOME PRODUCTION FACTOR 2 HOMOLOG"/>
    <property type="match status" value="1"/>
</dbReference>
<evidence type="ECO:0000256" key="7">
    <source>
        <dbReference type="SAM" id="MobiDB-lite"/>
    </source>
</evidence>
<protein>
    <recommendedName>
        <fullName evidence="3 6">Ribosome production factor 2 homolog</fullName>
    </recommendedName>
    <alternativeName>
        <fullName evidence="5 6">Ribosome biogenesis protein RPF2 homolog</fullName>
    </alternativeName>
</protein>
<evidence type="ECO:0000256" key="4">
    <source>
        <dbReference type="ARBA" id="ARBA00023242"/>
    </source>
</evidence>
<evidence type="ECO:0000313" key="9">
    <source>
        <dbReference type="EMBL" id="KAK6731000.1"/>
    </source>
</evidence>
<name>A0ABR1BZV0_NECAM</name>
<feature type="region of interest" description="Disordered" evidence="7">
    <location>
        <begin position="298"/>
        <end position="337"/>
    </location>
</feature>
<evidence type="ECO:0000256" key="3">
    <source>
        <dbReference type="ARBA" id="ARBA00020387"/>
    </source>
</evidence>
<keyword evidence="4 6" id="KW-0539">Nucleus</keyword>
<dbReference type="InterPro" id="IPR007109">
    <property type="entry name" value="Brix"/>
</dbReference>
<dbReference type="Pfam" id="PF04427">
    <property type="entry name" value="Brix"/>
    <property type="match status" value="1"/>
</dbReference>
<keyword evidence="10" id="KW-1185">Reference proteome</keyword>
<evidence type="ECO:0000313" key="10">
    <source>
        <dbReference type="Proteomes" id="UP001303046"/>
    </source>
</evidence>
<dbReference type="SMART" id="SM00879">
    <property type="entry name" value="Brix"/>
    <property type="match status" value="1"/>
</dbReference>
<comment type="caution">
    <text evidence="9">The sequence shown here is derived from an EMBL/GenBank/DDBJ whole genome shotgun (WGS) entry which is preliminary data.</text>
</comment>
<feature type="compositionally biased region" description="Acidic residues" evidence="7">
    <location>
        <begin position="316"/>
        <end position="337"/>
    </location>
</feature>
<comment type="subcellular location">
    <subcellularLocation>
        <location evidence="1 6">Nucleus</location>
        <location evidence="1 6">Nucleolus</location>
    </subcellularLocation>
</comment>
<dbReference type="InterPro" id="IPR039770">
    <property type="entry name" value="Rpf2"/>
</dbReference>
<gene>
    <name evidence="9" type="primary">Necator_chrI.g3587</name>
    <name evidence="9" type="ORF">RB195_007458</name>
</gene>
<feature type="compositionally biased region" description="Basic and acidic residues" evidence="7">
    <location>
        <begin position="1"/>
        <end position="13"/>
    </location>
</feature>
<dbReference type="PANTHER" id="PTHR12728">
    <property type="entry name" value="BRIX DOMAIN CONTAINING PROTEIN"/>
    <property type="match status" value="1"/>
</dbReference>
<sequence>MEEEKNTKIEPWKETQNNSRKMRVEKVKTRKGKRVLEDRAPKTVENDKTALIIKGSKTSQTVTDALMDIYMLKKPLVQQLKKHNSFRPFDDETPIEKFGEKYDASLFLFGSSSKKRPSSLVFGRTHDGQILDMVELNIVNFTPARDFETPKVMLGTKPCISLEGPDFESESTMKRIGNLLVDFFKGPTIDMVRLQGLEMLISFTAKENIIYMRVYRVLLLKSATNVPRIELLEMGPSIDFKVDRTKLASDSLFKAACKKPKALMAKRRKNMSEDVFGNQLARIHVGKQNTDSIQTRKLKALKKSKSDASTSRTNEIEDGSDASDYEDASDNEEAMED</sequence>
<feature type="region of interest" description="Disordered" evidence="7">
    <location>
        <begin position="1"/>
        <end position="32"/>
    </location>
</feature>
<comment type="similarity">
    <text evidence="2 6">Belongs to the RPF2 family.</text>
</comment>
<accession>A0ABR1BZV0</accession>
<organism evidence="9 10">
    <name type="scientific">Necator americanus</name>
    <name type="common">Human hookworm</name>
    <dbReference type="NCBI Taxonomy" id="51031"/>
    <lineage>
        <taxon>Eukaryota</taxon>
        <taxon>Metazoa</taxon>
        <taxon>Ecdysozoa</taxon>
        <taxon>Nematoda</taxon>
        <taxon>Chromadorea</taxon>
        <taxon>Rhabditida</taxon>
        <taxon>Rhabditina</taxon>
        <taxon>Rhabditomorpha</taxon>
        <taxon>Strongyloidea</taxon>
        <taxon>Ancylostomatidae</taxon>
        <taxon>Bunostominae</taxon>
        <taxon>Necator</taxon>
    </lineage>
</organism>
<evidence type="ECO:0000259" key="8">
    <source>
        <dbReference type="PROSITE" id="PS50833"/>
    </source>
</evidence>
<evidence type="ECO:0000256" key="2">
    <source>
        <dbReference type="ARBA" id="ARBA00010782"/>
    </source>
</evidence>
<evidence type="ECO:0000256" key="6">
    <source>
        <dbReference type="RuleBase" id="RU367086"/>
    </source>
</evidence>
<dbReference type="Proteomes" id="UP001303046">
    <property type="component" value="Unassembled WGS sequence"/>
</dbReference>
<proteinExistence type="inferred from homology"/>
<evidence type="ECO:0000256" key="1">
    <source>
        <dbReference type="ARBA" id="ARBA00004604"/>
    </source>
</evidence>
<dbReference type="EMBL" id="JAVFWL010000001">
    <property type="protein sequence ID" value="KAK6731000.1"/>
    <property type="molecule type" value="Genomic_DNA"/>
</dbReference>
<evidence type="ECO:0000256" key="5">
    <source>
        <dbReference type="ARBA" id="ARBA00030889"/>
    </source>
</evidence>